<dbReference type="InterPro" id="IPR051531">
    <property type="entry name" value="N-acetyltransferase"/>
</dbReference>
<keyword evidence="1 5" id="KW-0808">Transferase</keyword>
<protein>
    <submittedName>
        <fullName evidence="5">Ribosomal-protein-alanine N-acetyltransferase</fullName>
        <ecNumber evidence="5">2.3.1.267</ecNumber>
    </submittedName>
</protein>
<dbReference type="AlphaFoldDB" id="A0A7Y9IBD6"/>
<evidence type="ECO:0000313" key="5">
    <source>
        <dbReference type="EMBL" id="NYE73461.1"/>
    </source>
</evidence>
<dbReference type="InterPro" id="IPR000182">
    <property type="entry name" value="GNAT_dom"/>
</dbReference>
<evidence type="ECO:0000256" key="1">
    <source>
        <dbReference type="ARBA" id="ARBA00022679"/>
    </source>
</evidence>
<evidence type="ECO:0000256" key="3">
    <source>
        <dbReference type="ARBA" id="ARBA00038502"/>
    </source>
</evidence>
<keyword evidence="6" id="KW-1185">Reference proteome</keyword>
<dbReference type="SUPFAM" id="SSF55729">
    <property type="entry name" value="Acyl-CoA N-acyltransferases (Nat)"/>
    <property type="match status" value="1"/>
</dbReference>
<organism evidence="5 6">
    <name type="scientific">Microlunatus parietis</name>
    <dbReference type="NCBI Taxonomy" id="682979"/>
    <lineage>
        <taxon>Bacteria</taxon>
        <taxon>Bacillati</taxon>
        <taxon>Actinomycetota</taxon>
        <taxon>Actinomycetes</taxon>
        <taxon>Propionibacteriales</taxon>
        <taxon>Propionibacteriaceae</taxon>
        <taxon>Microlunatus</taxon>
    </lineage>
</organism>
<dbReference type="PANTHER" id="PTHR43792">
    <property type="entry name" value="GNAT FAMILY, PUTATIVE (AFU_ORTHOLOGUE AFUA_3G00765)-RELATED-RELATED"/>
    <property type="match status" value="1"/>
</dbReference>
<dbReference type="Proteomes" id="UP000569914">
    <property type="component" value="Unassembled WGS sequence"/>
</dbReference>
<dbReference type="PANTHER" id="PTHR43792:SF8">
    <property type="entry name" value="[RIBOSOMAL PROTEIN US5]-ALANINE N-ACETYLTRANSFERASE"/>
    <property type="match status" value="1"/>
</dbReference>
<name>A0A7Y9IBD6_9ACTN</name>
<evidence type="ECO:0000259" key="4">
    <source>
        <dbReference type="PROSITE" id="PS51186"/>
    </source>
</evidence>
<dbReference type="EMBL" id="JACCBU010000001">
    <property type="protein sequence ID" value="NYE73461.1"/>
    <property type="molecule type" value="Genomic_DNA"/>
</dbReference>
<dbReference type="PROSITE" id="PS51186">
    <property type="entry name" value="GNAT"/>
    <property type="match status" value="1"/>
</dbReference>
<keyword evidence="2 5" id="KW-0012">Acyltransferase</keyword>
<accession>A0A7Y9IBD6</accession>
<reference evidence="5 6" key="1">
    <citation type="submission" date="2020-07" db="EMBL/GenBank/DDBJ databases">
        <title>Sequencing the genomes of 1000 actinobacteria strains.</title>
        <authorList>
            <person name="Klenk H.-P."/>
        </authorList>
    </citation>
    <scope>NUCLEOTIDE SEQUENCE [LARGE SCALE GENOMIC DNA]</scope>
    <source>
        <strain evidence="5 6">DSM 22083</strain>
    </source>
</reference>
<dbReference type="Gene3D" id="3.40.630.30">
    <property type="match status" value="1"/>
</dbReference>
<dbReference type="RefSeq" id="WP_179754969.1">
    <property type="nucleotide sequence ID" value="NZ_JACCBU010000001.1"/>
</dbReference>
<sequence>MPEIFDFTTFPTLTSERLVLRAPEPDDAADLFVWRSDPVVQRYNSEPMREVAEAAALIAELRREYADRRAIHWLVTLRDDDRPVGLFGYVGWAPGHHRADVGYDLRRDHWGRGIATEALDLLLRFGFDRMDLNRVEAQTIADNHESVRLLERLGFRRDGLRRSYSLEEDGTYHDGAIYGLLRHEYR</sequence>
<evidence type="ECO:0000256" key="2">
    <source>
        <dbReference type="ARBA" id="ARBA00023315"/>
    </source>
</evidence>
<dbReference type="InterPro" id="IPR016181">
    <property type="entry name" value="Acyl_CoA_acyltransferase"/>
</dbReference>
<comment type="similarity">
    <text evidence="3">Belongs to the acetyltransferase family. RimJ subfamily.</text>
</comment>
<dbReference type="Pfam" id="PF13302">
    <property type="entry name" value="Acetyltransf_3"/>
    <property type="match status" value="1"/>
</dbReference>
<evidence type="ECO:0000313" key="6">
    <source>
        <dbReference type="Proteomes" id="UP000569914"/>
    </source>
</evidence>
<dbReference type="GO" id="GO:0008999">
    <property type="term" value="F:protein-N-terminal-alanine acetyltransferase activity"/>
    <property type="evidence" value="ECO:0007669"/>
    <property type="project" value="UniProtKB-EC"/>
</dbReference>
<dbReference type="EC" id="2.3.1.267" evidence="5"/>
<feature type="domain" description="N-acetyltransferase" evidence="4">
    <location>
        <begin position="18"/>
        <end position="184"/>
    </location>
</feature>
<comment type="caution">
    <text evidence="5">The sequence shown here is derived from an EMBL/GenBank/DDBJ whole genome shotgun (WGS) entry which is preliminary data.</text>
</comment>
<gene>
    <name evidence="5" type="ORF">BKA15_004790</name>
</gene>
<proteinExistence type="inferred from homology"/>